<reference evidence="1 2" key="1">
    <citation type="journal article" date="2022" name="New Phytol.">
        <title>Ecological generalism drives hyperdiversity of secondary metabolite gene clusters in xylarialean endophytes.</title>
        <authorList>
            <person name="Franco M.E.E."/>
            <person name="Wisecaver J.H."/>
            <person name="Arnold A.E."/>
            <person name="Ju Y.M."/>
            <person name="Slot J.C."/>
            <person name="Ahrendt S."/>
            <person name="Moore L.P."/>
            <person name="Eastman K.E."/>
            <person name="Scott K."/>
            <person name="Konkel Z."/>
            <person name="Mondo S.J."/>
            <person name="Kuo A."/>
            <person name="Hayes R.D."/>
            <person name="Haridas S."/>
            <person name="Andreopoulos B."/>
            <person name="Riley R."/>
            <person name="LaButti K."/>
            <person name="Pangilinan J."/>
            <person name="Lipzen A."/>
            <person name="Amirebrahimi M."/>
            <person name="Yan J."/>
            <person name="Adam C."/>
            <person name="Keymanesh K."/>
            <person name="Ng V."/>
            <person name="Louie K."/>
            <person name="Northen T."/>
            <person name="Drula E."/>
            <person name="Henrissat B."/>
            <person name="Hsieh H.M."/>
            <person name="Youens-Clark K."/>
            <person name="Lutzoni F."/>
            <person name="Miadlikowska J."/>
            <person name="Eastwood D.C."/>
            <person name="Hamelin R.C."/>
            <person name="Grigoriev I.V."/>
            <person name="U'Ren J.M."/>
        </authorList>
    </citation>
    <scope>NUCLEOTIDE SEQUENCE [LARGE SCALE GENOMIC DNA]</scope>
    <source>
        <strain evidence="1 2">CBS 119005</strain>
    </source>
</reference>
<keyword evidence="2" id="KW-1185">Reference proteome</keyword>
<name>A0ACB9ZFP0_9PEZI</name>
<evidence type="ECO:0000313" key="2">
    <source>
        <dbReference type="Proteomes" id="UP001497700"/>
    </source>
</evidence>
<accession>A0ACB9ZFP0</accession>
<protein>
    <submittedName>
        <fullName evidence="1">Uncharacterized protein</fullName>
    </submittedName>
</protein>
<dbReference type="EMBL" id="MU393423">
    <property type="protein sequence ID" value="KAI4870640.1"/>
    <property type="molecule type" value="Genomic_DNA"/>
</dbReference>
<comment type="caution">
    <text evidence="1">The sequence shown here is derived from an EMBL/GenBank/DDBJ whole genome shotgun (WGS) entry which is preliminary data.</text>
</comment>
<proteinExistence type="predicted"/>
<organism evidence="1 2">
    <name type="scientific">Hypoxylon rubiginosum</name>
    <dbReference type="NCBI Taxonomy" id="110542"/>
    <lineage>
        <taxon>Eukaryota</taxon>
        <taxon>Fungi</taxon>
        <taxon>Dikarya</taxon>
        <taxon>Ascomycota</taxon>
        <taxon>Pezizomycotina</taxon>
        <taxon>Sordariomycetes</taxon>
        <taxon>Xylariomycetidae</taxon>
        <taxon>Xylariales</taxon>
        <taxon>Hypoxylaceae</taxon>
        <taxon>Hypoxylon</taxon>
    </lineage>
</organism>
<gene>
    <name evidence="1" type="ORF">F4820DRAFT_402857</name>
</gene>
<dbReference type="Proteomes" id="UP001497700">
    <property type="component" value="Unassembled WGS sequence"/>
</dbReference>
<sequence>MTSTLLRKSSTTFKVLCQYDTKLAIIRLASYHTSIVERRTQFSRLVSSADSKTLQSRYFTQPAGVSRSFTTNGALKMASDEDYMAFLDKANRDPSEGYTKPQSSGGQEFKATDDGAQIPAAIQEATQDSFYISDADEPFVPVYLAWDESGKGLPDEEEFASLIHHPNPSNAEIEILDPADWDTQGQYNSILEAVRTAGKGNDVRVYRVSKGGVKVEYWVVTTEGKGASAKLVGAKALAVES</sequence>
<evidence type="ECO:0000313" key="1">
    <source>
        <dbReference type="EMBL" id="KAI4870640.1"/>
    </source>
</evidence>